<evidence type="ECO:0000256" key="9">
    <source>
        <dbReference type="ARBA" id="ARBA00023306"/>
    </source>
</evidence>
<keyword evidence="8 10" id="KW-0717">Septation</keyword>
<evidence type="ECO:0000259" key="11">
    <source>
        <dbReference type="PROSITE" id="PS51706"/>
    </source>
</evidence>
<keyword evidence="3 10" id="KW-0132">Cell division</keyword>
<dbReference type="EMBL" id="AEHQ01000040">
    <property type="protein sequence ID" value="EFO70891.1"/>
    <property type="molecule type" value="Genomic_DNA"/>
</dbReference>
<dbReference type="Proteomes" id="UP000003648">
    <property type="component" value="Unassembled WGS sequence"/>
</dbReference>
<dbReference type="NCBIfam" id="TIGR00231">
    <property type="entry name" value="small_GTP"/>
    <property type="match status" value="1"/>
</dbReference>
<evidence type="ECO:0000256" key="4">
    <source>
        <dbReference type="ARBA" id="ARBA00022723"/>
    </source>
</evidence>
<keyword evidence="4" id="KW-0479">Metal-binding</keyword>
<protein>
    <recommendedName>
        <fullName evidence="10">Probable GTP-binding protein EngB</fullName>
    </recommendedName>
</protein>
<keyword evidence="9 10" id="KW-0131">Cell cycle</keyword>
<feature type="domain" description="EngB-type G" evidence="11">
    <location>
        <begin position="22"/>
        <end position="195"/>
    </location>
</feature>
<reference evidence="12 13" key="1">
    <citation type="submission" date="2010-09" db="EMBL/GenBank/DDBJ databases">
        <authorList>
            <person name="Durkin A.S."/>
            <person name="Madupu R."/>
            <person name="Torralba M."/>
            <person name="Gillis M."/>
            <person name="Methe B."/>
            <person name="Sutton G."/>
            <person name="Nelson K.E."/>
        </authorList>
    </citation>
    <scope>NUCLEOTIDE SEQUENCE [LARGE SCALE GENOMIC DNA]</scope>
    <source>
        <strain evidence="12 13">LactinV 01V1-a</strain>
    </source>
</reference>
<dbReference type="InterPro" id="IPR005225">
    <property type="entry name" value="Small_GTP-bd"/>
</dbReference>
<dbReference type="InterPro" id="IPR019987">
    <property type="entry name" value="GTP-bd_ribosome_bio_YsxC"/>
</dbReference>
<name>E1NSM9_9LACO</name>
<evidence type="ECO:0000256" key="7">
    <source>
        <dbReference type="ARBA" id="ARBA00023134"/>
    </source>
</evidence>
<dbReference type="NCBIfam" id="TIGR03598">
    <property type="entry name" value="GTPase_YsxC"/>
    <property type="match status" value="1"/>
</dbReference>
<dbReference type="SUPFAM" id="SSF52540">
    <property type="entry name" value="P-loop containing nucleoside triphosphate hydrolases"/>
    <property type="match status" value="1"/>
</dbReference>
<dbReference type="PANTHER" id="PTHR11649:SF13">
    <property type="entry name" value="ENGB-TYPE G DOMAIN-CONTAINING PROTEIN"/>
    <property type="match status" value="1"/>
</dbReference>
<evidence type="ECO:0000256" key="6">
    <source>
        <dbReference type="ARBA" id="ARBA00022842"/>
    </source>
</evidence>
<dbReference type="PRINTS" id="PR00449">
    <property type="entry name" value="RASTRNSFRMNG"/>
</dbReference>
<dbReference type="InterPro" id="IPR006073">
    <property type="entry name" value="GTP-bd"/>
</dbReference>
<comment type="cofactor">
    <cofactor evidence="1">
        <name>Mg(2+)</name>
        <dbReference type="ChEBI" id="CHEBI:18420"/>
    </cofactor>
</comment>
<evidence type="ECO:0000256" key="10">
    <source>
        <dbReference type="HAMAP-Rule" id="MF_00321"/>
    </source>
</evidence>
<evidence type="ECO:0000256" key="5">
    <source>
        <dbReference type="ARBA" id="ARBA00022741"/>
    </source>
</evidence>
<evidence type="ECO:0000313" key="13">
    <source>
        <dbReference type="Proteomes" id="UP000003648"/>
    </source>
</evidence>
<keyword evidence="5 10" id="KW-0547">Nucleotide-binding</keyword>
<evidence type="ECO:0000256" key="2">
    <source>
        <dbReference type="ARBA" id="ARBA00009638"/>
    </source>
</evidence>
<dbReference type="GO" id="GO:0046872">
    <property type="term" value="F:metal ion binding"/>
    <property type="evidence" value="ECO:0007669"/>
    <property type="project" value="UniProtKB-KW"/>
</dbReference>
<dbReference type="Pfam" id="PF01926">
    <property type="entry name" value="MMR_HSR1"/>
    <property type="match status" value="1"/>
</dbReference>
<dbReference type="InterPro" id="IPR030393">
    <property type="entry name" value="G_ENGB_dom"/>
</dbReference>
<gene>
    <name evidence="12" type="primary">ysxC</name>
    <name evidence="10" type="synonym">engB</name>
    <name evidence="12" type="ORF">HMPREF9211_0325</name>
</gene>
<evidence type="ECO:0000313" key="12">
    <source>
        <dbReference type="EMBL" id="EFO70891.1"/>
    </source>
</evidence>
<dbReference type="GO" id="GO:0000917">
    <property type="term" value="P:division septum assembly"/>
    <property type="evidence" value="ECO:0007669"/>
    <property type="project" value="UniProtKB-KW"/>
</dbReference>
<keyword evidence="6" id="KW-0460">Magnesium</keyword>
<organism evidence="12 13">
    <name type="scientific">Lactobacillus iners LactinV 01V1-a</name>
    <dbReference type="NCBI Taxonomy" id="879297"/>
    <lineage>
        <taxon>Bacteria</taxon>
        <taxon>Bacillati</taxon>
        <taxon>Bacillota</taxon>
        <taxon>Bacilli</taxon>
        <taxon>Lactobacillales</taxon>
        <taxon>Lactobacillaceae</taxon>
        <taxon>Lactobacillus</taxon>
    </lineage>
</organism>
<keyword evidence="7 10" id="KW-0342">GTP-binding</keyword>
<dbReference type="AlphaFoldDB" id="E1NSM9"/>
<dbReference type="GO" id="GO:0005829">
    <property type="term" value="C:cytosol"/>
    <property type="evidence" value="ECO:0007669"/>
    <property type="project" value="TreeGrafter"/>
</dbReference>
<dbReference type="GO" id="GO:0005525">
    <property type="term" value="F:GTP binding"/>
    <property type="evidence" value="ECO:0007669"/>
    <property type="project" value="UniProtKB-UniRule"/>
</dbReference>
<dbReference type="InterPro" id="IPR027417">
    <property type="entry name" value="P-loop_NTPase"/>
</dbReference>
<dbReference type="PANTHER" id="PTHR11649">
    <property type="entry name" value="MSS1/TRME-RELATED GTP-BINDING PROTEIN"/>
    <property type="match status" value="1"/>
</dbReference>
<comment type="caution">
    <text evidence="12">The sequence shown here is derived from an EMBL/GenBank/DDBJ whole genome shotgun (WGS) entry which is preliminary data.</text>
</comment>
<comment type="similarity">
    <text evidence="2 10">Belongs to the TRAFAC class TrmE-Era-EngA-EngB-Septin-like GTPase superfamily. EngB GTPase family.</text>
</comment>
<dbReference type="FunFam" id="3.40.50.300:FF:000098">
    <property type="entry name" value="Probable GTP-binding protein EngB"/>
    <property type="match status" value="1"/>
</dbReference>
<dbReference type="CDD" id="cd01876">
    <property type="entry name" value="YihA_EngB"/>
    <property type="match status" value="1"/>
</dbReference>
<accession>E1NSM9</accession>
<comment type="function">
    <text evidence="10">Necessary for normal cell division and for the maintenance of normal septation.</text>
</comment>
<evidence type="ECO:0000256" key="8">
    <source>
        <dbReference type="ARBA" id="ARBA00023210"/>
    </source>
</evidence>
<dbReference type="HAMAP" id="MF_00321">
    <property type="entry name" value="GTPase_EngB"/>
    <property type="match status" value="1"/>
</dbReference>
<evidence type="ECO:0000256" key="3">
    <source>
        <dbReference type="ARBA" id="ARBA00022618"/>
    </source>
</evidence>
<dbReference type="PROSITE" id="PS51706">
    <property type="entry name" value="G_ENGB"/>
    <property type="match status" value="1"/>
</dbReference>
<evidence type="ECO:0000256" key="1">
    <source>
        <dbReference type="ARBA" id="ARBA00001946"/>
    </source>
</evidence>
<sequence length="195" mass="22020">MKVNNSKFVISAVSDKQYPQDDLPEIALSGRSNVGKSSLINAVLNRRNLARTSQQPGKTQTLNFYLVNTDLYFVDVPGYGYAKVSKEQRQKFGEMIQDYLETRADLKGLVLLVDARHDPTVDDINMFNYALCLNIPILVVATKIDKLKKSAIGQLKSKIGLSLDLTQSQVTFLPFSSETKINIDKFWQWIENSIK</sequence>
<dbReference type="Gene3D" id="3.40.50.300">
    <property type="entry name" value="P-loop containing nucleotide triphosphate hydrolases"/>
    <property type="match status" value="1"/>
</dbReference>
<proteinExistence type="inferred from homology"/>